<name>A0ABS4PGV5_9GAMM</name>
<keyword evidence="2" id="KW-1185">Reference proteome</keyword>
<organism evidence="1 2">
    <name type="scientific">Winslowiella toletana</name>
    <dbReference type="NCBI Taxonomy" id="92490"/>
    <lineage>
        <taxon>Bacteria</taxon>
        <taxon>Pseudomonadati</taxon>
        <taxon>Pseudomonadota</taxon>
        <taxon>Gammaproteobacteria</taxon>
        <taxon>Enterobacterales</taxon>
        <taxon>Erwiniaceae</taxon>
        <taxon>Winslowiella</taxon>
    </lineage>
</organism>
<evidence type="ECO:0000313" key="2">
    <source>
        <dbReference type="Proteomes" id="UP001195624"/>
    </source>
</evidence>
<protein>
    <submittedName>
        <fullName evidence="1">Uncharacterized protein</fullName>
    </submittedName>
</protein>
<dbReference type="Proteomes" id="UP001195624">
    <property type="component" value="Unassembled WGS sequence"/>
</dbReference>
<accession>A0ABS4PGV5</accession>
<reference evidence="2" key="1">
    <citation type="submission" date="2023-07" db="EMBL/GenBank/DDBJ databases">
        <title>Genome mining of underrepresented organisms for secondary metabolites.</title>
        <authorList>
            <person name="D'Agostino P.M."/>
        </authorList>
    </citation>
    <scope>NUCLEOTIDE SEQUENCE [LARGE SCALE GENOMIC DNA]</scope>
    <source>
        <strain evidence="2">WS4403</strain>
    </source>
</reference>
<evidence type="ECO:0000313" key="1">
    <source>
        <dbReference type="EMBL" id="MBP2171355.1"/>
    </source>
</evidence>
<dbReference type="EMBL" id="JAGGMQ010000001">
    <property type="protein sequence ID" value="MBP2171355.1"/>
    <property type="molecule type" value="Genomic_DNA"/>
</dbReference>
<comment type="caution">
    <text evidence="1">The sequence shown here is derived from an EMBL/GenBank/DDBJ whole genome shotgun (WGS) entry which is preliminary data.</text>
</comment>
<gene>
    <name evidence="1" type="ORF">J2125_004547</name>
</gene>
<dbReference type="RefSeq" id="WP_198510892.1">
    <property type="nucleotide sequence ID" value="NZ_JAGGMQ010000001.1"/>
</dbReference>
<proteinExistence type="predicted"/>
<sequence>MTETFFRGFLHGFVSLPVDFYYLGYDFIDTDKRWENQYDRERFIRLIKSGVASRQSLEKIVNVFMENFLNHVDFQKVKELSAKGGGSFLGRMTFNQLASANMGYVLSSRLVPRIASGLAIGSVLSAGAAISRSIYVSRDLNRRNPKIYDRLKQLGNLDLLYFMVEEKTRPFEQAVNLWSTDRNKFNQTCCYFFEKV</sequence>